<reference evidence="3 4" key="1">
    <citation type="submission" date="2020-08" db="EMBL/GenBank/DDBJ databases">
        <title>Genomic Encyclopedia of Type Strains, Phase IV (KMG-IV): sequencing the most valuable type-strain genomes for metagenomic binning, comparative biology and taxonomic classification.</title>
        <authorList>
            <person name="Goeker M."/>
        </authorList>
    </citation>
    <scope>NUCLEOTIDE SEQUENCE [LARGE SCALE GENOMIC DNA]</scope>
    <source>
        <strain evidence="3 4">DSM 22071</strain>
    </source>
</reference>
<evidence type="ECO:0000259" key="2">
    <source>
        <dbReference type="PROSITE" id="PS51833"/>
    </source>
</evidence>
<accession>A0A7W8DGG3</accession>
<evidence type="ECO:0000313" key="4">
    <source>
        <dbReference type="Proteomes" id="UP000528322"/>
    </source>
</evidence>
<dbReference type="PROSITE" id="PS50883">
    <property type="entry name" value="EAL"/>
    <property type="match status" value="1"/>
</dbReference>
<dbReference type="InterPro" id="IPR035919">
    <property type="entry name" value="EAL_sf"/>
</dbReference>
<dbReference type="PANTHER" id="PTHR33525:SF4">
    <property type="entry name" value="CYCLIC DI-GMP PHOSPHODIESTERASE CDGJ"/>
    <property type="match status" value="1"/>
</dbReference>
<sequence length="415" mass="47951">MDDVFIARQPIMDPTQQVYGYEFLFRQGNFVNEAHIVDVNHVSARMITNIFGNFGAEHLTSGSMGFINVDRNLLMSETVEMIPQERFVLEILEDCRVDDFLLRRVDELREEGYTFALDDFEFNREYLERFRDLIPRVEYIKLEVPSVNLAELPQHMEYLKRLNIKLLAEKVETHEEFEVCRNLGFQYFQGYYFARPQIIQQKSLEPSKVAIMNLVALIRNDADNAKVVDAFRHDPHLTFLLLRFINSGAMCLRNRIESVKQAIVMIGMRQLLNWLMLLVYANPRKESLGVQDAVFQTALFRAKFMENLFALHATGNPDQRADSAFFVGVLSLVDVVFQTPKAEVLKKLNIPDEIFNAVVAYEGHLGKLLWIVMESEETEQGHVLETLQSMNLSVDTFNQAKLGAMQWMAGFLSKV</sequence>
<dbReference type="Gene3D" id="3.20.20.450">
    <property type="entry name" value="EAL domain"/>
    <property type="match status" value="1"/>
</dbReference>
<dbReference type="SUPFAM" id="SSF141868">
    <property type="entry name" value="EAL domain-like"/>
    <property type="match status" value="1"/>
</dbReference>
<dbReference type="InterPro" id="IPR014408">
    <property type="entry name" value="dGMP_Pdiesterase_EAL/HD-GYP"/>
</dbReference>
<dbReference type="EMBL" id="JACHID010000003">
    <property type="protein sequence ID" value="MBB5021329.1"/>
    <property type="molecule type" value="Genomic_DNA"/>
</dbReference>
<dbReference type="PANTHER" id="PTHR33525">
    <property type="match status" value="1"/>
</dbReference>
<name>A0A7W8DGG3_9BACT</name>
<dbReference type="Proteomes" id="UP000528322">
    <property type="component" value="Unassembled WGS sequence"/>
</dbReference>
<dbReference type="Gene3D" id="1.10.3210.10">
    <property type="entry name" value="Hypothetical protein af1432"/>
    <property type="match status" value="1"/>
</dbReference>
<feature type="domain" description="EAL" evidence="1">
    <location>
        <begin position="1"/>
        <end position="210"/>
    </location>
</feature>
<dbReference type="InterPro" id="IPR001633">
    <property type="entry name" value="EAL_dom"/>
</dbReference>
<dbReference type="PROSITE" id="PS51833">
    <property type="entry name" value="HDOD"/>
    <property type="match status" value="1"/>
</dbReference>
<dbReference type="Pfam" id="PF08668">
    <property type="entry name" value="HDOD"/>
    <property type="match status" value="1"/>
</dbReference>
<dbReference type="RefSeq" id="WP_183729835.1">
    <property type="nucleotide sequence ID" value="NZ_JACHID010000003.1"/>
</dbReference>
<protein>
    <submittedName>
        <fullName evidence="3">EAL and modified HD-GYP domain-containing signal transduction protein</fullName>
    </submittedName>
</protein>
<dbReference type="Pfam" id="PF00563">
    <property type="entry name" value="EAL"/>
    <property type="match status" value="1"/>
</dbReference>
<gene>
    <name evidence="3" type="ORF">HNR37_000638</name>
</gene>
<dbReference type="InterPro" id="IPR013976">
    <property type="entry name" value="HDOD"/>
</dbReference>
<comment type="caution">
    <text evidence="3">The sequence shown here is derived from an EMBL/GenBank/DDBJ whole genome shotgun (WGS) entry which is preliminary data.</text>
</comment>
<dbReference type="SUPFAM" id="SSF109604">
    <property type="entry name" value="HD-domain/PDEase-like"/>
    <property type="match status" value="1"/>
</dbReference>
<dbReference type="PIRSF" id="PIRSF003180">
    <property type="entry name" value="DiGMPpdiest_YuxH"/>
    <property type="match status" value="1"/>
</dbReference>
<evidence type="ECO:0000313" key="3">
    <source>
        <dbReference type="EMBL" id="MBB5021329.1"/>
    </source>
</evidence>
<keyword evidence="4" id="KW-1185">Reference proteome</keyword>
<dbReference type="InterPro" id="IPR052340">
    <property type="entry name" value="RNase_Y/CdgJ"/>
</dbReference>
<dbReference type="AlphaFoldDB" id="A0A7W8DGG3"/>
<organism evidence="3 4">
    <name type="scientific">Desulfurispira natronophila</name>
    <dbReference type="NCBI Taxonomy" id="682562"/>
    <lineage>
        <taxon>Bacteria</taxon>
        <taxon>Pseudomonadati</taxon>
        <taxon>Chrysiogenota</taxon>
        <taxon>Chrysiogenia</taxon>
        <taxon>Chrysiogenales</taxon>
        <taxon>Chrysiogenaceae</taxon>
        <taxon>Desulfurispira</taxon>
    </lineage>
</organism>
<feature type="domain" description="HDOD" evidence="2">
    <location>
        <begin position="204"/>
        <end position="397"/>
    </location>
</feature>
<proteinExistence type="predicted"/>
<evidence type="ECO:0000259" key="1">
    <source>
        <dbReference type="PROSITE" id="PS50883"/>
    </source>
</evidence>
<dbReference type="SMART" id="SM00052">
    <property type="entry name" value="EAL"/>
    <property type="match status" value="1"/>
</dbReference>